<evidence type="ECO:0000256" key="5">
    <source>
        <dbReference type="ARBA" id="ARBA00023125"/>
    </source>
</evidence>
<dbReference type="GO" id="GO:0008270">
    <property type="term" value="F:zinc ion binding"/>
    <property type="evidence" value="ECO:0007669"/>
    <property type="project" value="UniProtKB-KW"/>
</dbReference>
<sequence length="269" mass="30913">MMQHNFDSIRHINPFGQNWTIKARVLRLWHLPPYPKSSAHDSLEMVFGDCEGFKIGAHIKSAFALKFSNILKEGSVYIMSQFSFGSNSGGFCAVNHRYKLNFQFSTRVTGIEDNDNIHRYEFEFVTAQNILSVNLDIQVLVDVIGRVITMSPVHQSSEKDAKSKRLTIDIEDEQFKVELMVLDDSDKANVTVFDRDVSKFLGIYAPDLRKEHFQFSEKFDKFLGRSFVFKVSVRGSTWNTSPSYTVQRMTLESSIIEKFIAVQKTKVIQ</sequence>
<dbReference type="CDD" id="cd04480">
    <property type="entry name" value="RPA1_DBD_A_like"/>
    <property type="match status" value="1"/>
</dbReference>
<dbReference type="GO" id="GO:0003677">
    <property type="term" value="F:DNA binding"/>
    <property type="evidence" value="ECO:0007669"/>
    <property type="project" value="UniProtKB-KW"/>
</dbReference>
<dbReference type="OrthoDB" id="1935380at2759"/>
<dbReference type="AlphaFoldDB" id="A0A834T3E9"/>
<dbReference type="Gene3D" id="2.40.50.140">
    <property type="entry name" value="Nucleic acid-binding proteins"/>
    <property type="match status" value="2"/>
</dbReference>
<evidence type="ECO:0000256" key="2">
    <source>
        <dbReference type="ARBA" id="ARBA00022723"/>
    </source>
</evidence>
<comment type="caution">
    <text evidence="7">The sequence shown here is derived from an EMBL/GenBank/DDBJ whole genome shotgun (WGS) entry which is preliminary data.</text>
</comment>
<keyword evidence="5 7" id="KW-0238">DNA-binding</keyword>
<dbReference type="SUPFAM" id="SSF50249">
    <property type="entry name" value="Nucleic acid-binding proteins"/>
    <property type="match status" value="2"/>
</dbReference>
<dbReference type="FunFam" id="2.40.50.140:FF:000041">
    <property type="entry name" value="Replication protein A subunit"/>
    <property type="match status" value="1"/>
</dbReference>
<evidence type="ECO:0000259" key="6">
    <source>
        <dbReference type="Pfam" id="PF02721"/>
    </source>
</evidence>
<dbReference type="InterPro" id="IPR012340">
    <property type="entry name" value="NA-bd_OB-fold"/>
</dbReference>
<keyword evidence="4" id="KW-0862">Zinc</keyword>
<evidence type="ECO:0000256" key="1">
    <source>
        <dbReference type="ARBA" id="ARBA00005690"/>
    </source>
</evidence>
<dbReference type="EMBL" id="JAAIUW010000009">
    <property type="protein sequence ID" value="KAF7814840.1"/>
    <property type="molecule type" value="Genomic_DNA"/>
</dbReference>
<keyword evidence="3" id="KW-0863">Zinc-finger</keyword>
<dbReference type="PANTHER" id="PTHR47165:SF4">
    <property type="entry name" value="OS03G0429900 PROTEIN"/>
    <property type="match status" value="1"/>
</dbReference>
<protein>
    <submittedName>
        <fullName evidence="7">Replication protein A 70 kDa DNA-binding subunit A-like</fullName>
    </submittedName>
</protein>
<dbReference type="Pfam" id="PF02721">
    <property type="entry name" value="DUF223"/>
    <property type="match status" value="1"/>
</dbReference>
<evidence type="ECO:0000313" key="8">
    <source>
        <dbReference type="Proteomes" id="UP000634136"/>
    </source>
</evidence>
<accession>A0A834T3E9</accession>
<evidence type="ECO:0000256" key="3">
    <source>
        <dbReference type="ARBA" id="ARBA00022771"/>
    </source>
</evidence>
<comment type="similarity">
    <text evidence="1">Belongs to the replication factor A protein 1 family.</text>
</comment>
<dbReference type="Proteomes" id="UP000634136">
    <property type="component" value="Unassembled WGS sequence"/>
</dbReference>
<organism evidence="7 8">
    <name type="scientific">Senna tora</name>
    <dbReference type="NCBI Taxonomy" id="362788"/>
    <lineage>
        <taxon>Eukaryota</taxon>
        <taxon>Viridiplantae</taxon>
        <taxon>Streptophyta</taxon>
        <taxon>Embryophyta</taxon>
        <taxon>Tracheophyta</taxon>
        <taxon>Spermatophyta</taxon>
        <taxon>Magnoliopsida</taxon>
        <taxon>eudicotyledons</taxon>
        <taxon>Gunneridae</taxon>
        <taxon>Pentapetalae</taxon>
        <taxon>rosids</taxon>
        <taxon>fabids</taxon>
        <taxon>Fabales</taxon>
        <taxon>Fabaceae</taxon>
        <taxon>Caesalpinioideae</taxon>
        <taxon>Cassia clade</taxon>
        <taxon>Senna</taxon>
    </lineage>
</organism>
<gene>
    <name evidence="7" type="ORF">G2W53_028809</name>
</gene>
<evidence type="ECO:0000313" key="7">
    <source>
        <dbReference type="EMBL" id="KAF7814840.1"/>
    </source>
</evidence>
<keyword evidence="2" id="KW-0479">Metal-binding</keyword>
<reference evidence="7" key="1">
    <citation type="submission" date="2020-09" db="EMBL/GenBank/DDBJ databases">
        <title>Genome-Enabled Discovery of Anthraquinone Biosynthesis in Senna tora.</title>
        <authorList>
            <person name="Kang S.-H."/>
            <person name="Pandey R.P."/>
            <person name="Lee C.-M."/>
            <person name="Sim J.-S."/>
            <person name="Jeong J.-T."/>
            <person name="Choi B.-S."/>
            <person name="Jung M."/>
            <person name="Ginzburg D."/>
            <person name="Zhao K."/>
            <person name="Won S.Y."/>
            <person name="Oh T.-J."/>
            <person name="Yu Y."/>
            <person name="Kim N.-H."/>
            <person name="Lee O.R."/>
            <person name="Lee T.-H."/>
            <person name="Bashyal P."/>
            <person name="Kim T.-S."/>
            <person name="Lee W.-H."/>
            <person name="Kawkins C."/>
            <person name="Kim C.-K."/>
            <person name="Kim J.S."/>
            <person name="Ahn B.O."/>
            <person name="Rhee S.Y."/>
            <person name="Sohng J.K."/>
        </authorList>
    </citation>
    <scope>NUCLEOTIDE SEQUENCE</scope>
    <source>
        <tissue evidence="7">Leaf</tissue>
    </source>
</reference>
<dbReference type="InterPro" id="IPR003871">
    <property type="entry name" value="RFA1B/D_OB_1st"/>
</dbReference>
<dbReference type="PANTHER" id="PTHR47165">
    <property type="entry name" value="OS03G0429900 PROTEIN"/>
    <property type="match status" value="1"/>
</dbReference>
<proteinExistence type="inferred from homology"/>
<keyword evidence="8" id="KW-1185">Reference proteome</keyword>
<evidence type="ECO:0000256" key="4">
    <source>
        <dbReference type="ARBA" id="ARBA00022833"/>
    </source>
</evidence>
<name>A0A834T3E9_9FABA</name>
<feature type="domain" description="Replication protein A 70 kDa DNA-binding subunit B/D first OB fold" evidence="6">
    <location>
        <begin position="5"/>
        <end position="109"/>
    </location>
</feature>